<sequence length="208" mass="23899">MHGLAARWRRTPVVAFVGDSRIRQLRDEFIYQISGTDTDNIANKKLKVDQVWTLNGKSRPPDVLVIGAGVWKARLCVQMPKLWDSCLVKYKQAFKDLLPLLAELSATTDVIWLPIGSVNETTMLKRVNRVFNVSMTNVKLALLNEAVAEVMSSMPTGRVEYWESKYHSIQLLTNRMCNSLDHEFQERKSCLRFLEQFHFDDPYCCTAV</sequence>
<protein>
    <submittedName>
        <fullName evidence="1">Uncharacterized protein</fullName>
    </submittedName>
</protein>
<dbReference type="Proteomes" id="UP000192578">
    <property type="component" value="Unassembled WGS sequence"/>
</dbReference>
<accession>A0A9X6N9K0</accession>
<reference evidence="2" key="1">
    <citation type="submission" date="2017-01" db="EMBL/GenBank/DDBJ databases">
        <title>Comparative genomics of anhydrobiosis in the tardigrade Hypsibius dujardini.</title>
        <authorList>
            <person name="Yoshida Y."/>
            <person name="Koutsovoulos G."/>
            <person name="Laetsch D."/>
            <person name="Stevens L."/>
            <person name="Kumar S."/>
            <person name="Horikawa D."/>
            <person name="Ishino K."/>
            <person name="Komine S."/>
            <person name="Tomita M."/>
            <person name="Blaxter M."/>
            <person name="Arakawa K."/>
        </authorList>
    </citation>
    <scope>NUCLEOTIDE SEQUENCE [LARGE SCALE GENOMIC DNA]</scope>
    <source>
        <strain evidence="2">Z151</strain>
    </source>
</reference>
<proteinExistence type="predicted"/>
<organism evidence="1 2">
    <name type="scientific">Hypsibius exemplaris</name>
    <name type="common">Freshwater tardigrade</name>
    <dbReference type="NCBI Taxonomy" id="2072580"/>
    <lineage>
        <taxon>Eukaryota</taxon>
        <taxon>Metazoa</taxon>
        <taxon>Ecdysozoa</taxon>
        <taxon>Tardigrada</taxon>
        <taxon>Eutardigrada</taxon>
        <taxon>Parachela</taxon>
        <taxon>Hypsibioidea</taxon>
        <taxon>Hypsibiidae</taxon>
        <taxon>Hypsibius</taxon>
    </lineage>
</organism>
<comment type="caution">
    <text evidence="1">The sequence shown here is derived from an EMBL/GenBank/DDBJ whole genome shotgun (WGS) entry which is preliminary data.</text>
</comment>
<evidence type="ECO:0000313" key="1">
    <source>
        <dbReference type="EMBL" id="OWA50372.1"/>
    </source>
</evidence>
<gene>
    <name evidence="1" type="ORF">BV898_14891</name>
</gene>
<keyword evidence="2" id="KW-1185">Reference proteome</keyword>
<name>A0A9X6N9K0_HYPEX</name>
<dbReference type="EMBL" id="MTYJ01000190">
    <property type="protein sequence ID" value="OWA50372.1"/>
    <property type="molecule type" value="Genomic_DNA"/>
</dbReference>
<dbReference type="OrthoDB" id="767975at2759"/>
<evidence type="ECO:0000313" key="2">
    <source>
        <dbReference type="Proteomes" id="UP000192578"/>
    </source>
</evidence>
<dbReference type="AlphaFoldDB" id="A0A9X6N9K0"/>